<protein>
    <submittedName>
        <fullName evidence="3">AAA family ATPase</fullName>
    </submittedName>
</protein>
<dbReference type="InterPro" id="IPR036366">
    <property type="entry name" value="PGBDSf"/>
</dbReference>
<dbReference type="Pfam" id="PF01471">
    <property type="entry name" value="PG_binding_1"/>
    <property type="match status" value="1"/>
</dbReference>
<dbReference type="PANTHER" id="PTHR35894:SF1">
    <property type="entry name" value="PHOSPHORIBULOKINASE _ URIDINE KINASE FAMILY"/>
    <property type="match status" value="1"/>
</dbReference>
<dbReference type="SUPFAM" id="SSF52540">
    <property type="entry name" value="P-loop containing nucleoside triphosphate hydrolases"/>
    <property type="match status" value="1"/>
</dbReference>
<sequence length="614" mass="65951">MYHQYFGFNRSPFSIAPDPHNLYLSLQHREALAHLLFGATAGGGFVLLTGEIGTGKTTLCRCLLGQLPENCDVAFIFNPKLTALELLSTICDELHIEVPAGVASTKTLVDRINVHLLNAHATGRNTLLIIDEAQNLSADVLEQMRLLTNLETTERKLLQIILLGQPELRKKLAQPELAQLAQRIIARFHLGPLARSDLAGYISHRMATAGSQRQIIPSRLVPAIYRASRGVPRLVNLICDRALLGAYVEGKDKVDRKVLHKAIREVRGEDDSRSPRAAPRWAFTAAGLACVGLMAGFALMPMRFLDYVNRFVPASFRLNVVRPAEARMPVVAAKTPSASAAGAVGETTPTVAAPFAGAADANEIAPIVTPPLAVSAVGKPIAIATNVVAGAGSQPGTDGARNAALGATVSDPVGAEPVRSETVAWRALFGRWGISYRAESPLAPCEQAITAGLRCLSANGTLQDLQELNQPALLRLKPAKANRYAMLSGLSSTTATWVSEDGVATRGIGEVVDGWTGDYTVLWRVPPDYSGVMERGDRGASVLWLRRQLVQLGRLPPATQSKQVFDNNLMQQVQRFQKELGMRADGRVGPHTAIRLAAAADSQIPQLASSKKGN</sequence>
<evidence type="ECO:0000259" key="2">
    <source>
        <dbReference type="SMART" id="SM00382"/>
    </source>
</evidence>
<evidence type="ECO:0000313" key="4">
    <source>
        <dbReference type="Proteomes" id="UP001596084"/>
    </source>
</evidence>
<comment type="caution">
    <text evidence="3">The sequence shown here is derived from an EMBL/GenBank/DDBJ whole genome shotgun (WGS) entry which is preliminary data.</text>
</comment>
<organism evidence="3 4">
    <name type="scientific">Polaromonas jejuensis</name>
    <dbReference type="NCBI Taxonomy" id="457502"/>
    <lineage>
        <taxon>Bacteria</taxon>
        <taxon>Pseudomonadati</taxon>
        <taxon>Pseudomonadota</taxon>
        <taxon>Betaproteobacteria</taxon>
        <taxon>Burkholderiales</taxon>
        <taxon>Comamonadaceae</taxon>
        <taxon>Polaromonas</taxon>
    </lineage>
</organism>
<reference evidence="4" key="1">
    <citation type="journal article" date="2019" name="Int. J. Syst. Evol. Microbiol.">
        <title>The Global Catalogue of Microorganisms (GCM) 10K type strain sequencing project: providing services to taxonomists for standard genome sequencing and annotation.</title>
        <authorList>
            <consortium name="The Broad Institute Genomics Platform"/>
            <consortium name="The Broad Institute Genome Sequencing Center for Infectious Disease"/>
            <person name="Wu L."/>
            <person name="Ma J."/>
        </authorList>
    </citation>
    <scope>NUCLEOTIDE SEQUENCE [LARGE SCALE GENOMIC DNA]</scope>
    <source>
        <strain evidence="4">CGMCC 4.7277</strain>
    </source>
</reference>
<dbReference type="InterPro" id="IPR027417">
    <property type="entry name" value="P-loop_NTPase"/>
</dbReference>
<keyword evidence="1" id="KW-1133">Transmembrane helix</keyword>
<dbReference type="EMBL" id="JBHSMX010000021">
    <property type="protein sequence ID" value="MFC5521997.1"/>
    <property type="molecule type" value="Genomic_DNA"/>
</dbReference>
<dbReference type="SUPFAM" id="SSF47090">
    <property type="entry name" value="PGBD-like"/>
    <property type="match status" value="1"/>
</dbReference>
<dbReference type="InterPro" id="IPR002477">
    <property type="entry name" value="Peptidoglycan-bd-like"/>
</dbReference>
<proteinExistence type="predicted"/>
<dbReference type="InterPro" id="IPR003593">
    <property type="entry name" value="AAA+_ATPase"/>
</dbReference>
<name>A0ABW0QDK3_9BURK</name>
<dbReference type="CDD" id="cd00009">
    <property type="entry name" value="AAA"/>
    <property type="match status" value="1"/>
</dbReference>
<dbReference type="InterPro" id="IPR052026">
    <property type="entry name" value="ExeA_AAA_ATPase_DNA-bind"/>
</dbReference>
<keyword evidence="1" id="KW-0472">Membrane</keyword>
<dbReference type="SMART" id="SM00382">
    <property type="entry name" value="AAA"/>
    <property type="match status" value="1"/>
</dbReference>
<dbReference type="Proteomes" id="UP001596084">
    <property type="component" value="Unassembled WGS sequence"/>
</dbReference>
<dbReference type="InterPro" id="IPR036365">
    <property type="entry name" value="PGBD-like_sf"/>
</dbReference>
<dbReference type="Gene3D" id="3.90.70.10">
    <property type="entry name" value="Cysteine proteinases"/>
    <property type="match status" value="1"/>
</dbReference>
<evidence type="ECO:0000256" key="1">
    <source>
        <dbReference type="SAM" id="Phobius"/>
    </source>
</evidence>
<evidence type="ECO:0000313" key="3">
    <source>
        <dbReference type="EMBL" id="MFC5521997.1"/>
    </source>
</evidence>
<dbReference type="Gene3D" id="1.10.101.10">
    <property type="entry name" value="PGBD-like superfamily/PGBD"/>
    <property type="match status" value="1"/>
</dbReference>
<dbReference type="RefSeq" id="WP_068835555.1">
    <property type="nucleotide sequence ID" value="NZ_JBHSMX010000021.1"/>
</dbReference>
<dbReference type="InterPro" id="IPR049945">
    <property type="entry name" value="AAA_22"/>
</dbReference>
<feature type="domain" description="AAA+ ATPase" evidence="2">
    <location>
        <begin position="42"/>
        <end position="196"/>
    </location>
</feature>
<dbReference type="Gene3D" id="3.40.50.300">
    <property type="entry name" value="P-loop containing nucleotide triphosphate hydrolases"/>
    <property type="match status" value="1"/>
</dbReference>
<gene>
    <name evidence="3" type="ORF">ACFPP7_13905</name>
</gene>
<keyword evidence="1" id="KW-0812">Transmembrane</keyword>
<dbReference type="PANTHER" id="PTHR35894">
    <property type="entry name" value="GENERAL SECRETION PATHWAY PROTEIN A-RELATED"/>
    <property type="match status" value="1"/>
</dbReference>
<accession>A0ABW0QDK3</accession>
<keyword evidence="4" id="KW-1185">Reference proteome</keyword>
<dbReference type="Pfam" id="PF13401">
    <property type="entry name" value="AAA_22"/>
    <property type="match status" value="1"/>
</dbReference>
<feature type="transmembrane region" description="Helical" evidence="1">
    <location>
        <begin position="281"/>
        <end position="300"/>
    </location>
</feature>